<dbReference type="EMBL" id="QXFW01000897">
    <property type="protein sequence ID" value="KAE9000661.1"/>
    <property type="molecule type" value="Genomic_DNA"/>
</dbReference>
<protein>
    <submittedName>
        <fullName evidence="1">Uncharacterized protein</fullName>
    </submittedName>
</protein>
<gene>
    <name evidence="1" type="ORF">PF011_g14087</name>
</gene>
<name>A0A6A3K0K8_9STRA</name>
<comment type="caution">
    <text evidence="1">The sequence shown here is derived from an EMBL/GenBank/DDBJ whole genome shotgun (WGS) entry which is preliminary data.</text>
</comment>
<evidence type="ECO:0000313" key="2">
    <source>
        <dbReference type="Proteomes" id="UP000460718"/>
    </source>
</evidence>
<reference evidence="1 2" key="1">
    <citation type="submission" date="2018-09" db="EMBL/GenBank/DDBJ databases">
        <title>Genomic investigation of the strawberry pathogen Phytophthora fragariae indicates pathogenicity is determined by transcriptional variation in three key races.</title>
        <authorList>
            <person name="Adams T.M."/>
            <person name="Armitage A.D."/>
            <person name="Sobczyk M.K."/>
            <person name="Bates H.J."/>
            <person name="Dunwell J.M."/>
            <person name="Nellist C.F."/>
            <person name="Harrison R.J."/>
        </authorList>
    </citation>
    <scope>NUCLEOTIDE SEQUENCE [LARGE SCALE GENOMIC DNA]</scope>
    <source>
        <strain evidence="1 2">SCRP245</strain>
    </source>
</reference>
<accession>A0A6A3K0K8</accession>
<dbReference type="Proteomes" id="UP000460718">
    <property type="component" value="Unassembled WGS sequence"/>
</dbReference>
<dbReference type="AlphaFoldDB" id="A0A6A3K0K8"/>
<sequence>MERLDQLLLTNKQSNLQDAQDPYEKVTLKRANLRLKHKRKLVKRREAELPLEQQIHRDKCGQLHQSVQHQVDLAKIHSVEHRDDALNELCHDDVFGVKERLQLGLDLFDGVFLFSWGNSVYVWVTRSNRENRIQCFIKNDPVWDCLHFLMASANSRSSCG</sequence>
<organism evidence="1 2">
    <name type="scientific">Phytophthora fragariae</name>
    <dbReference type="NCBI Taxonomy" id="53985"/>
    <lineage>
        <taxon>Eukaryota</taxon>
        <taxon>Sar</taxon>
        <taxon>Stramenopiles</taxon>
        <taxon>Oomycota</taxon>
        <taxon>Peronosporomycetes</taxon>
        <taxon>Peronosporales</taxon>
        <taxon>Peronosporaceae</taxon>
        <taxon>Phytophthora</taxon>
    </lineage>
</organism>
<evidence type="ECO:0000313" key="1">
    <source>
        <dbReference type="EMBL" id="KAE9000661.1"/>
    </source>
</evidence>
<proteinExistence type="predicted"/>